<dbReference type="Pfam" id="PF00293">
    <property type="entry name" value="NUDIX"/>
    <property type="match status" value="1"/>
</dbReference>
<sequence length="159" mass="18623">MKDFNHFKLYRIVSSIILENEKVLLVQNKDAYVNYIWSLPGGQIEQGETIEKALSREVREETGLNVTHFEIAYIHESFIKEHAAHSFVTVCNVSVKKGEVLKINDPDGEITDVKWVPIREIETYIKNPAVVKPLLEWLKDRFTCFYKLDKNLVWDDRNK</sequence>
<evidence type="ECO:0000313" key="7">
    <source>
        <dbReference type="Proteomes" id="UP001059773"/>
    </source>
</evidence>
<evidence type="ECO:0000256" key="1">
    <source>
        <dbReference type="ARBA" id="ARBA00001946"/>
    </source>
</evidence>
<evidence type="ECO:0000313" key="6">
    <source>
        <dbReference type="EMBL" id="UUI04764.1"/>
    </source>
</evidence>
<organism evidence="6 7">
    <name type="scientific">Oceanobacillus jeddahense</name>
    <dbReference type="NCBI Taxonomy" id="1462527"/>
    <lineage>
        <taxon>Bacteria</taxon>
        <taxon>Bacillati</taxon>
        <taxon>Bacillota</taxon>
        <taxon>Bacilli</taxon>
        <taxon>Bacillales</taxon>
        <taxon>Bacillaceae</taxon>
        <taxon>Oceanobacillus</taxon>
    </lineage>
</organism>
<dbReference type="InterPro" id="IPR020084">
    <property type="entry name" value="NUDIX_hydrolase_CS"/>
</dbReference>
<dbReference type="PRINTS" id="PR00502">
    <property type="entry name" value="NUDIXFAMILY"/>
</dbReference>
<dbReference type="InterPro" id="IPR000086">
    <property type="entry name" value="NUDIX_hydrolase_dom"/>
</dbReference>
<keyword evidence="2 4" id="KW-0378">Hydrolase</keyword>
<keyword evidence="3" id="KW-0460">Magnesium</keyword>
<protein>
    <submittedName>
        <fullName evidence="6">NUDIX hydrolase</fullName>
    </submittedName>
</protein>
<comment type="cofactor">
    <cofactor evidence="1">
        <name>Mg(2+)</name>
        <dbReference type="ChEBI" id="CHEBI:18420"/>
    </cofactor>
</comment>
<reference evidence="6" key="1">
    <citation type="submission" date="2022-07" db="EMBL/GenBank/DDBJ databases">
        <title>FELIX.</title>
        <authorList>
            <person name="Wan K.H."/>
            <person name="Park S."/>
            <person name="Lawrence Q."/>
            <person name="Eichenberger J.P."/>
            <person name="Booth B.W."/>
            <person name="Piaggio A.J."/>
            <person name="Chandler J.C."/>
            <person name="Franklin A.B."/>
            <person name="Celniker S.E."/>
        </authorList>
    </citation>
    <scope>NUCLEOTIDE SEQUENCE</scope>
    <source>
        <strain evidence="6">QA-1986 374</strain>
    </source>
</reference>
<dbReference type="InterPro" id="IPR020476">
    <property type="entry name" value="Nudix_hydrolase"/>
</dbReference>
<dbReference type="GO" id="GO:0016787">
    <property type="term" value="F:hydrolase activity"/>
    <property type="evidence" value="ECO:0007669"/>
    <property type="project" value="UniProtKB-KW"/>
</dbReference>
<keyword evidence="7" id="KW-1185">Reference proteome</keyword>
<evidence type="ECO:0000259" key="5">
    <source>
        <dbReference type="PROSITE" id="PS51462"/>
    </source>
</evidence>
<proteinExistence type="inferred from homology"/>
<dbReference type="PROSITE" id="PS51462">
    <property type="entry name" value="NUDIX"/>
    <property type="match status" value="1"/>
</dbReference>
<evidence type="ECO:0000256" key="2">
    <source>
        <dbReference type="ARBA" id="ARBA00022801"/>
    </source>
</evidence>
<dbReference type="Gene3D" id="3.90.79.10">
    <property type="entry name" value="Nucleoside Triphosphate Pyrophosphohydrolase"/>
    <property type="match status" value="1"/>
</dbReference>
<dbReference type="SUPFAM" id="SSF55811">
    <property type="entry name" value="Nudix"/>
    <property type="match status" value="1"/>
</dbReference>
<evidence type="ECO:0000256" key="3">
    <source>
        <dbReference type="ARBA" id="ARBA00022842"/>
    </source>
</evidence>
<comment type="similarity">
    <text evidence="4">Belongs to the Nudix hydrolase family.</text>
</comment>
<feature type="domain" description="Nudix hydrolase" evidence="5">
    <location>
        <begin position="8"/>
        <end position="140"/>
    </location>
</feature>
<dbReference type="RefSeq" id="WP_256709661.1">
    <property type="nucleotide sequence ID" value="NZ_CP101914.1"/>
</dbReference>
<gene>
    <name evidence="6" type="ORF">NP439_09055</name>
</gene>
<dbReference type="PANTHER" id="PTHR43046:SF12">
    <property type="entry name" value="GDP-MANNOSE MANNOSYL HYDROLASE"/>
    <property type="match status" value="1"/>
</dbReference>
<dbReference type="PROSITE" id="PS00893">
    <property type="entry name" value="NUDIX_BOX"/>
    <property type="match status" value="1"/>
</dbReference>
<dbReference type="Proteomes" id="UP001059773">
    <property type="component" value="Chromosome"/>
</dbReference>
<dbReference type="PANTHER" id="PTHR43046">
    <property type="entry name" value="GDP-MANNOSE MANNOSYL HYDROLASE"/>
    <property type="match status" value="1"/>
</dbReference>
<name>A0ABY5K1W7_9BACI</name>
<dbReference type="InterPro" id="IPR015797">
    <property type="entry name" value="NUDIX_hydrolase-like_dom_sf"/>
</dbReference>
<dbReference type="EMBL" id="CP101914">
    <property type="protein sequence ID" value="UUI04764.1"/>
    <property type="molecule type" value="Genomic_DNA"/>
</dbReference>
<accession>A0ABY5K1W7</accession>
<evidence type="ECO:0000256" key="4">
    <source>
        <dbReference type="RuleBase" id="RU003476"/>
    </source>
</evidence>